<accession>A0A1I6GPX1</accession>
<dbReference type="Proteomes" id="UP000199290">
    <property type="component" value="Unassembled WGS sequence"/>
</dbReference>
<sequence length="277" mass="31250">MSTMALVLGLFVVILLGLAAWRLLDHRADHEAMRKLEGTQPASPPVFTPEMITDLPEPARRYFLYTIQPGTPLRTVARLRMVGRFGMGNRENPNYLDFEATQVLAMPSGFVWKMRARRGLLRLSGSDSQRWTRFWLMGLLPIARFGGDADHTRSAFGRYVAESVFWSPAALLPDPGVTWEALGADQARVTVDHGDLSQSVDLSVSADGQPLLVRFQRWSNANPEKQHRLQSFGGYLSEFRTFDGFRLPTHVEAGNHFETEQYFPFFVADLTAVDFGR</sequence>
<dbReference type="InterPro" id="IPR046674">
    <property type="entry name" value="DUF6544"/>
</dbReference>
<protein>
    <submittedName>
        <fullName evidence="1">Uncharacterized protein</fullName>
    </submittedName>
</protein>
<reference evidence="2" key="1">
    <citation type="submission" date="2016-10" db="EMBL/GenBank/DDBJ databases">
        <authorList>
            <person name="Varghese N."/>
            <person name="Submissions S."/>
        </authorList>
    </citation>
    <scope>NUCLEOTIDE SEQUENCE [LARGE SCALE GENOMIC DNA]</scope>
    <source>
        <strain evidence="2">CGMCC 1.6294</strain>
    </source>
</reference>
<dbReference type="STRING" id="375760.SAMN04488073_1302"/>
<keyword evidence="2" id="KW-1185">Reference proteome</keyword>
<name>A0A1I6GPX1_9GAMM</name>
<dbReference type="AlphaFoldDB" id="A0A1I6GPX1"/>
<dbReference type="EMBL" id="FOYV01000001">
    <property type="protein sequence ID" value="SFR44218.1"/>
    <property type="molecule type" value="Genomic_DNA"/>
</dbReference>
<proteinExistence type="predicted"/>
<gene>
    <name evidence="1" type="ORF">SAMN04488073_1302</name>
</gene>
<evidence type="ECO:0000313" key="1">
    <source>
        <dbReference type="EMBL" id="SFR44218.1"/>
    </source>
</evidence>
<evidence type="ECO:0000313" key="2">
    <source>
        <dbReference type="Proteomes" id="UP000199290"/>
    </source>
</evidence>
<dbReference type="Pfam" id="PF20181">
    <property type="entry name" value="DUF6544"/>
    <property type="match status" value="1"/>
</dbReference>
<organism evidence="1 2">
    <name type="scientific">Marinobacter gudaonensis</name>
    <dbReference type="NCBI Taxonomy" id="375760"/>
    <lineage>
        <taxon>Bacteria</taxon>
        <taxon>Pseudomonadati</taxon>
        <taxon>Pseudomonadota</taxon>
        <taxon>Gammaproteobacteria</taxon>
        <taxon>Pseudomonadales</taxon>
        <taxon>Marinobacteraceae</taxon>
        <taxon>Marinobacter</taxon>
    </lineage>
</organism>